<dbReference type="Proteomes" id="UP000799536">
    <property type="component" value="Unassembled WGS sequence"/>
</dbReference>
<organism evidence="2 3">
    <name type="scientific">Delitschia confertaspora ATCC 74209</name>
    <dbReference type="NCBI Taxonomy" id="1513339"/>
    <lineage>
        <taxon>Eukaryota</taxon>
        <taxon>Fungi</taxon>
        <taxon>Dikarya</taxon>
        <taxon>Ascomycota</taxon>
        <taxon>Pezizomycotina</taxon>
        <taxon>Dothideomycetes</taxon>
        <taxon>Pleosporomycetidae</taxon>
        <taxon>Pleosporales</taxon>
        <taxon>Delitschiaceae</taxon>
        <taxon>Delitschia</taxon>
    </lineage>
</organism>
<evidence type="ECO:0000313" key="3">
    <source>
        <dbReference type="Proteomes" id="UP000799536"/>
    </source>
</evidence>
<dbReference type="AlphaFoldDB" id="A0A9P4JD36"/>
<accession>A0A9P4JD36</accession>
<sequence>MRFRSCGRCIMSIGFLAPLLQGVEAKAKSSVSDENVSGGSNAKVSDTMDANAPVYEETCSPEEVAIPSNCSPRNRMTFHFDQGGLSVIVNDEKLLKTMKWLKTFSLLPSTTPVKV</sequence>
<dbReference type="EMBL" id="ML994260">
    <property type="protein sequence ID" value="KAF2197236.1"/>
    <property type="molecule type" value="Genomic_DNA"/>
</dbReference>
<name>A0A9P4JD36_9PLEO</name>
<keyword evidence="3" id="KW-1185">Reference proteome</keyword>
<gene>
    <name evidence="2" type="ORF">GQ43DRAFT_216726</name>
</gene>
<comment type="caution">
    <text evidence="2">The sequence shown here is derived from an EMBL/GenBank/DDBJ whole genome shotgun (WGS) entry which is preliminary data.</text>
</comment>
<evidence type="ECO:0000313" key="2">
    <source>
        <dbReference type="EMBL" id="KAF2197236.1"/>
    </source>
</evidence>
<protein>
    <submittedName>
        <fullName evidence="2">Uncharacterized protein</fullName>
    </submittedName>
</protein>
<proteinExistence type="predicted"/>
<evidence type="ECO:0000256" key="1">
    <source>
        <dbReference type="SAM" id="SignalP"/>
    </source>
</evidence>
<feature type="chain" id="PRO_5040412417" evidence="1">
    <location>
        <begin position="26"/>
        <end position="115"/>
    </location>
</feature>
<reference evidence="2" key="1">
    <citation type="journal article" date="2020" name="Stud. Mycol.">
        <title>101 Dothideomycetes genomes: a test case for predicting lifestyles and emergence of pathogens.</title>
        <authorList>
            <person name="Haridas S."/>
            <person name="Albert R."/>
            <person name="Binder M."/>
            <person name="Bloem J."/>
            <person name="Labutti K."/>
            <person name="Salamov A."/>
            <person name="Andreopoulos B."/>
            <person name="Baker S."/>
            <person name="Barry K."/>
            <person name="Bills G."/>
            <person name="Bluhm B."/>
            <person name="Cannon C."/>
            <person name="Castanera R."/>
            <person name="Culley D."/>
            <person name="Daum C."/>
            <person name="Ezra D."/>
            <person name="Gonzalez J."/>
            <person name="Henrissat B."/>
            <person name="Kuo A."/>
            <person name="Liang C."/>
            <person name="Lipzen A."/>
            <person name="Lutzoni F."/>
            <person name="Magnuson J."/>
            <person name="Mondo S."/>
            <person name="Nolan M."/>
            <person name="Ohm R."/>
            <person name="Pangilinan J."/>
            <person name="Park H.-J."/>
            <person name="Ramirez L."/>
            <person name="Alfaro M."/>
            <person name="Sun H."/>
            <person name="Tritt A."/>
            <person name="Yoshinaga Y."/>
            <person name="Zwiers L.-H."/>
            <person name="Turgeon B."/>
            <person name="Goodwin S."/>
            <person name="Spatafora J."/>
            <person name="Crous P."/>
            <person name="Grigoriev I."/>
        </authorList>
    </citation>
    <scope>NUCLEOTIDE SEQUENCE</scope>
    <source>
        <strain evidence="2">ATCC 74209</strain>
    </source>
</reference>
<keyword evidence="1" id="KW-0732">Signal</keyword>
<feature type="signal peptide" evidence="1">
    <location>
        <begin position="1"/>
        <end position="25"/>
    </location>
</feature>